<name>K3V6B6_FUSPC</name>
<accession>K3V6B6</accession>
<dbReference type="Proteomes" id="UP000007978">
    <property type="component" value="Chromosome 1"/>
</dbReference>
<evidence type="ECO:0000256" key="1">
    <source>
        <dbReference type="SAM" id="MobiDB-lite"/>
    </source>
</evidence>
<reference evidence="3 4" key="1">
    <citation type="journal article" date="2012" name="PLoS Pathog.">
        <title>Comparative pathogenomics reveals horizontally acquired novel virulence genes in fungi infecting cereal hosts.</title>
        <authorList>
            <person name="Gardiner D.M."/>
            <person name="McDonald M.C."/>
            <person name="Covarelli L."/>
            <person name="Solomon P.S."/>
            <person name="Rusu A.G."/>
            <person name="Marshall M."/>
            <person name="Kazan K."/>
            <person name="Chakraborty S."/>
            <person name="McDonald B.A."/>
            <person name="Manners J.M."/>
        </authorList>
    </citation>
    <scope>NUCLEOTIDE SEQUENCE [LARGE SCALE GENOMIC DNA]</scope>
    <source>
        <strain evidence="3 4">CS3096</strain>
    </source>
</reference>
<feature type="region of interest" description="Disordered" evidence="1">
    <location>
        <begin position="44"/>
        <end position="64"/>
    </location>
</feature>
<organism evidence="3 4">
    <name type="scientific">Fusarium pseudograminearum (strain CS3096)</name>
    <name type="common">Wheat and barley crown-rot fungus</name>
    <dbReference type="NCBI Taxonomy" id="1028729"/>
    <lineage>
        <taxon>Eukaryota</taxon>
        <taxon>Fungi</taxon>
        <taxon>Dikarya</taxon>
        <taxon>Ascomycota</taxon>
        <taxon>Pezizomycotina</taxon>
        <taxon>Sordariomycetes</taxon>
        <taxon>Hypocreomycetidae</taxon>
        <taxon>Hypocreales</taxon>
        <taxon>Nectriaceae</taxon>
        <taxon>Fusarium</taxon>
    </lineage>
</organism>
<evidence type="ECO:0000313" key="3">
    <source>
        <dbReference type="EMBL" id="EKJ68822.1"/>
    </source>
</evidence>
<keyword evidence="2" id="KW-0732">Signal</keyword>
<feature type="chain" id="PRO_5003866341" evidence="2">
    <location>
        <begin position="21"/>
        <end position="107"/>
    </location>
</feature>
<dbReference type="OrthoDB" id="5106929at2759"/>
<protein>
    <submittedName>
        <fullName evidence="3">Uncharacterized protein</fullName>
    </submittedName>
</protein>
<dbReference type="AlphaFoldDB" id="K3V6B6"/>
<dbReference type="eggNOG" id="ENOG502T50X">
    <property type="taxonomic scope" value="Eukaryota"/>
</dbReference>
<proteinExistence type="predicted"/>
<comment type="caution">
    <text evidence="3">The sequence shown here is derived from an EMBL/GenBank/DDBJ whole genome shotgun (WGS) entry which is preliminary data.</text>
</comment>
<dbReference type="KEGG" id="fpu:FPSE_10988"/>
<dbReference type="RefSeq" id="XP_009262380.1">
    <property type="nucleotide sequence ID" value="XM_009264105.1"/>
</dbReference>
<gene>
    <name evidence="3" type="ORF">FPSE_10988</name>
</gene>
<sequence>MPSKKPNIGNLLALLEVFLALQPDILPGGTATVAELDFAEKNSPIKGEDVKPGPWPGLTSSSSVEASPASVAGAPSFPPIHCRRLLGRLGHEYDFPWSPLWFLGFLS</sequence>
<dbReference type="EMBL" id="AFNW01000382">
    <property type="protein sequence ID" value="EKJ68822.1"/>
    <property type="molecule type" value="Genomic_DNA"/>
</dbReference>
<feature type="signal peptide" evidence="2">
    <location>
        <begin position="1"/>
        <end position="20"/>
    </location>
</feature>
<dbReference type="GeneID" id="20369605"/>
<evidence type="ECO:0000256" key="2">
    <source>
        <dbReference type="SAM" id="SignalP"/>
    </source>
</evidence>
<evidence type="ECO:0000313" key="4">
    <source>
        <dbReference type="Proteomes" id="UP000007978"/>
    </source>
</evidence>
<dbReference type="HOGENOM" id="CLU_2210204_0_0_1"/>
<keyword evidence="4" id="KW-1185">Reference proteome</keyword>